<evidence type="ECO:0000256" key="9">
    <source>
        <dbReference type="SAM" id="SignalP"/>
    </source>
</evidence>
<feature type="transmembrane region" description="Helical" evidence="8">
    <location>
        <begin position="683"/>
        <end position="709"/>
    </location>
</feature>
<dbReference type="InterPro" id="IPR032800">
    <property type="entry name" value="TRP_N"/>
</dbReference>
<feature type="transmembrane region" description="Helical" evidence="8">
    <location>
        <begin position="485"/>
        <end position="507"/>
    </location>
</feature>
<accession>A0ABR4AAC1</accession>
<dbReference type="InterPro" id="IPR010308">
    <property type="entry name" value="TRP_C"/>
</dbReference>
<organism evidence="11 12">
    <name type="scientific">Stereocaulon virgatum</name>
    <dbReference type="NCBI Taxonomy" id="373712"/>
    <lineage>
        <taxon>Eukaryota</taxon>
        <taxon>Fungi</taxon>
        <taxon>Dikarya</taxon>
        <taxon>Ascomycota</taxon>
        <taxon>Pezizomycotina</taxon>
        <taxon>Lecanoromycetes</taxon>
        <taxon>OSLEUM clade</taxon>
        <taxon>Lecanoromycetidae</taxon>
        <taxon>Lecanorales</taxon>
        <taxon>Lecanorineae</taxon>
        <taxon>Stereocaulaceae</taxon>
        <taxon>Stereocaulon</taxon>
    </lineage>
</organism>
<dbReference type="InterPro" id="IPR040241">
    <property type="entry name" value="TRP_Flc/Pkd2-like"/>
</dbReference>
<feature type="compositionally biased region" description="Polar residues" evidence="7">
    <location>
        <begin position="807"/>
        <end position="818"/>
    </location>
</feature>
<feature type="transmembrane region" description="Helical" evidence="8">
    <location>
        <begin position="653"/>
        <end position="671"/>
    </location>
</feature>
<evidence type="ECO:0000256" key="1">
    <source>
        <dbReference type="ARBA" id="ARBA00004141"/>
    </source>
</evidence>
<gene>
    <name evidence="11" type="ORF">N7G274_004469</name>
</gene>
<dbReference type="SMART" id="SM01320">
    <property type="entry name" value="TRP_N"/>
    <property type="match status" value="1"/>
</dbReference>
<keyword evidence="5 8" id="KW-1133">Transmembrane helix</keyword>
<feature type="compositionally biased region" description="Polar residues" evidence="7">
    <location>
        <begin position="837"/>
        <end position="852"/>
    </location>
</feature>
<feature type="transmembrane region" description="Helical" evidence="8">
    <location>
        <begin position="621"/>
        <end position="641"/>
    </location>
</feature>
<dbReference type="PANTHER" id="PTHR31145:SF7">
    <property type="entry name" value="TRP-LIKE ION CHANNEL"/>
    <property type="match status" value="1"/>
</dbReference>
<sequence length="921" mass="102657">MALIRLPLMGASWSSVLLFLVSLLLLMSCTCSQDIQYVQTTDSDGHTMYLADNRKPALYTQNFGDCLGSSLINVTRFDAAYYADNMTVLFHLEGNTNVANESIMMYIGVFAYGESRFDLTFNPCKAQIYSLCPMNSSIPISANGIIPVSQSDVAGIPSIALAIPDFEGQAILRIFGNSTQTEIGCYSAVVTNGQTFSHPASVGTLLGIFALVALISSFATTVYGSHIPTMRTHYAHSLSVFVVFAVFQHIFFTGALSMNWPSVLAAWWSNFAWSAGMIYSESMQNSINQLIGSNKGNTSIVGAAGSGSSSNDLGGGYQISQIYKRTSTRNMYRRFLGSTEDQLNLLRTRTYEEHIAKRALSNSSDGFSWYGSPVKPGLPIPGNFSGFAGTLSEESIPASNAFMTGFLWFLILISLICGSIVAFKWVLEGLSKRNLIRTERLGHFRAHWLAYTAQAALRAVFIGFFMMMFLTMFEFTYKGSPGVNAIAALVFIVFLFGMVGIASYACFYRLRFGHYESIPDRVHFKKSRAFGPIPWYGLELESHRSEKTEQKVSAGSLPWWRVCYIDEDPQRLEVHQDEDYTQRFGWLSARFRRTRWWFFAFWLIYEFIRACFYGGAAGQPLTQVFGLLVVEIVALIAIIMLRPFEAARLNALMVYLLGFSKVATVGLSAAFDERFNLARITTTVIGVVIIVIQGILTIVLMVAIIIGAISSYMSLTRNHDNFKPRKWENIRQRYFAHLEKSAPDVPAPPPPPPEEPKGPYFNVMSVRRQTKIEDEDEDFIGSVHDPMGSRISLAGTATAPHTGRASRANSVQSQLGSSHANVPFGARVHRASWSTRDFSNYNDTSNRNSRLDSSTRNSRIWSSSDILAKASDSSLRESGQRRARTPMTSEGPLDVKKSRNGKEREDVLNERESEEQIETRY</sequence>
<keyword evidence="3 8" id="KW-0812">Transmembrane</keyword>
<evidence type="ECO:0000313" key="12">
    <source>
        <dbReference type="Proteomes" id="UP001590950"/>
    </source>
</evidence>
<comment type="caution">
    <text evidence="11">The sequence shown here is derived from an EMBL/GenBank/DDBJ whole genome shotgun (WGS) entry which is preliminary data.</text>
</comment>
<feature type="transmembrane region" description="Helical" evidence="8">
    <location>
        <begin position="406"/>
        <end position="427"/>
    </location>
</feature>
<dbReference type="Pfam" id="PF14558">
    <property type="entry name" value="TRP_N"/>
    <property type="match status" value="1"/>
</dbReference>
<feature type="compositionally biased region" description="Acidic residues" evidence="7">
    <location>
        <begin position="912"/>
        <end position="921"/>
    </location>
</feature>
<dbReference type="Pfam" id="PF06011">
    <property type="entry name" value="TRP"/>
    <property type="match status" value="1"/>
</dbReference>
<evidence type="ECO:0000256" key="5">
    <source>
        <dbReference type="ARBA" id="ARBA00022989"/>
    </source>
</evidence>
<feature type="chain" id="PRO_5046582573" description="ML-like domain-containing protein" evidence="9">
    <location>
        <begin position="33"/>
        <end position="921"/>
    </location>
</feature>
<evidence type="ECO:0000259" key="10">
    <source>
        <dbReference type="SMART" id="SM01320"/>
    </source>
</evidence>
<dbReference type="PROSITE" id="PS51257">
    <property type="entry name" value="PROKAR_LIPOPROTEIN"/>
    <property type="match status" value="1"/>
</dbReference>
<keyword evidence="12" id="KW-1185">Reference proteome</keyword>
<keyword evidence="4 9" id="KW-0732">Signal</keyword>
<feature type="transmembrane region" description="Helical" evidence="8">
    <location>
        <begin position="202"/>
        <end position="223"/>
    </location>
</feature>
<feature type="domain" description="ML-like" evidence="10">
    <location>
        <begin position="56"/>
        <end position="197"/>
    </location>
</feature>
<reference evidence="11 12" key="1">
    <citation type="submission" date="2024-09" db="EMBL/GenBank/DDBJ databases">
        <title>Rethinking Asexuality: The Enigmatic Case of Functional Sexual Genes in Lepraria (Stereocaulaceae).</title>
        <authorList>
            <person name="Doellman M."/>
            <person name="Sun Y."/>
            <person name="Barcenas-Pena A."/>
            <person name="Lumbsch H.T."/>
            <person name="Grewe F."/>
        </authorList>
    </citation>
    <scope>NUCLEOTIDE SEQUENCE [LARGE SCALE GENOMIC DNA]</scope>
    <source>
        <strain evidence="11 12">Mercado 3170</strain>
    </source>
</reference>
<feature type="transmembrane region" description="Helical" evidence="8">
    <location>
        <begin position="448"/>
        <end position="473"/>
    </location>
</feature>
<evidence type="ECO:0000256" key="8">
    <source>
        <dbReference type="SAM" id="Phobius"/>
    </source>
</evidence>
<dbReference type="PANTHER" id="PTHR31145">
    <property type="entry name" value="INTEGRAL MEMBRANE PROTEIN (AFU_ORTHOLOGUE AFUA_7G01610)"/>
    <property type="match status" value="1"/>
</dbReference>
<evidence type="ECO:0000256" key="4">
    <source>
        <dbReference type="ARBA" id="ARBA00022729"/>
    </source>
</evidence>
<proteinExistence type="inferred from homology"/>
<evidence type="ECO:0000256" key="6">
    <source>
        <dbReference type="ARBA" id="ARBA00023136"/>
    </source>
</evidence>
<evidence type="ECO:0000256" key="2">
    <source>
        <dbReference type="ARBA" id="ARBA00010642"/>
    </source>
</evidence>
<dbReference type="EMBL" id="JBEFKJ010000013">
    <property type="protein sequence ID" value="KAL2042710.1"/>
    <property type="molecule type" value="Genomic_DNA"/>
</dbReference>
<keyword evidence="6 8" id="KW-0472">Membrane</keyword>
<feature type="compositionally biased region" description="Basic and acidic residues" evidence="7">
    <location>
        <begin position="893"/>
        <end position="911"/>
    </location>
</feature>
<dbReference type="Proteomes" id="UP001590950">
    <property type="component" value="Unassembled WGS sequence"/>
</dbReference>
<comment type="subcellular location">
    <subcellularLocation>
        <location evidence="1">Membrane</location>
        <topology evidence="1">Multi-pass membrane protein</topology>
    </subcellularLocation>
</comment>
<evidence type="ECO:0000256" key="7">
    <source>
        <dbReference type="SAM" id="MobiDB-lite"/>
    </source>
</evidence>
<name>A0ABR4AAC1_9LECA</name>
<feature type="signal peptide" evidence="9">
    <location>
        <begin position="1"/>
        <end position="32"/>
    </location>
</feature>
<feature type="region of interest" description="Disordered" evidence="7">
    <location>
        <begin position="791"/>
        <end position="818"/>
    </location>
</feature>
<feature type="transmembrane region" description="Helical" evidence="8">
    <location>
        <begin position="596"/>
        <end position="615"/>
    </location>
</feature>
<protein>
    <recommendedName>
        <fullName evidence="10">ML-like domain-containing protein</fullName>
    </recommendedName>
</protein>
<feature type="transmembrane region" description="Helical" evidence="8">
    <location>
        <begin position="235"/>
        <end position="258"/>
    </location>
</feature>
<feature type="compositionally biased region" description="Low complexity" evidence="7">
    <location>
        <begin position="854"/>
        <end position="864"/>
    </location>
</feature>
<evidence type="ECO:0000313" key="11">
    <source>
        <dbReference type="EMBL" id="KAL2042710.1"/>
    </source>
</evidence>
<evidence type="ECO:0000256" key="3">
    <source>
        <dbReference type="ARBA" id="ARBA00022692"/>
    </source>
</evidence>
<feature type="region of interest" description="Disordered" evidence="7">
    <location>
        <begin position="837"/>
        <end position="921"/>
    </location>
</feature>
<comment type="similarity">
    <text evidence="2">Belongs to the transient receptor potential (TRP) ion channel family.</text>
</comment>